<name>A0A0S2FGU8_LYSAN</name>
<evidence type="ECO:0000256" key="1">
    <source>
        <dbReference type="SAM" id="MobiDB-lite"/>
    </source>
</evidence>
<organism evidence="2 3">
    <name type="scientific">Lysobacter antibioticus</name>
    <dbReference type="NCBI Taxonomy" id="84531"/>
    <lineage>
        <taxon>Bacteria</taxon>
        <taxon>Pseudomonadati</taxon>
        <taxon>Pseudomonadota</taxon>
        <taxon>Gammaproteobacteria</taxon>
        <taxon>Lysobacterales</taxon>
        <taxon>Lysobacteraceae</taxon>
        <taxon>Lysobacter</taxon>
    </lineage>
</organism>
<dbReference type="Proteomes" id="UP000060787">
    <property type="component" value="Chromosome"/>
</dbReference>
<dbReference type="PATRIC" id="fig|84531.8.peg.4652"/>
<accession>A0A0S2FGU8</accession>
<feature type="region of interest" description="Disordered" evidence="1">
    <location>
        <begin position="1"/>
        <end position="37"/>
    </location>
</feature>
<protein>
    <submittedName>
        <fullName evidence="2">Uncharacterized protein</fullName>
    </submittedName>
</protein>
<proteinExistence type="predicted"/>
<evidence type="ECO:0000313" key="3">
    <source>
        <dbReference type="Proteomes" id="UP000060787"/>
    </source>
</evidence>
<dbReference type="STRING" id="84531.LA76x_4660"/>
<dbReference type="EMBL" id="CP011129">
    <property type="protein sequence ID" value="ALN82763.1"/>
    <property type="molecule type" value="Genomic_DNA"/>
</dbReference>
<sequence>MQHDEACPLAQSAAAPTGGSAELSSRDATANRRKNPL</sequence>
<evidence type="ECO:0000313" key="2">
    <source>
        <dbReference type="EMBL" id="ALN82763.1"/>
    </source>
</evidence>
<keyword evidence="3" id="KW-1185">Reference proteome</keyword>
<dbReference type="KEGG" id="lab:LA76x_4660"/>
<reference evidence="2 3" key="1">
    <citation type="journal article" date="2015" name="BMC Genomics">
        <title>Comparative genomics and metabolic profiling of the genus Lysobacter.</title>
        <authorList>
            <person name="de Bruijn I."/>
            <person name="Cheng X."/>
            <person name="de Jager V."/>
            <person name="Exposito R.G."/>
            <person name="Watrous J."/>
            <person name="Patel N."/>
            <person name="Postma J."/>
            <person name="Dorrestein P.C."/>
            <person name="Kobayashi D."/>
            <person name="Raaijmakers J.M."/>
        </authorList>
    </citation>
    <scope>NUCLEOTIDE SEQUENCE [LARGE SCALE GENOMIC DNA]</scope>
    <source>
        <strain evidence="2 3">76</strain>
    </source>
</reference>
<gene>
    <name evidence="2" type="ORF">LA76x_4660</name>
</gene>
<dbReference type="AlphaFoldDB" id="A0A0S2FGU8"/>